<feature type="domain" description="GP-PDE" evidence="2">
    <location>
        <begin position="30"/>
        <end position="348"/>
    </location>
</feature>
<dbReference type="GO" id="GO:0006629">
    <property type="term" value="P:lipid metabolic process"/>
    <property type="evidence" value="ECO:0007669"/>
    <property type="project" value="InterPro"/>
</dbReference>
<proteinExistence type="predicted"/>
<reference evidence="3" key="1">
    <citation type="submission" date="2021-01" db="EMBL/GenBank/DDBJ databases">
        <authorList>
            <person name="Corre E."/>
            <person name="Pelletier E."/>
            <person name="Niang G."/>
            <person name="Scheremetjew M."/>
            <person name="Finn R."/>
            <person name="Kale V."/>
            <person name="Holt S."/>
            <person name="Cochrane G."/>
            <person name="Meng A."/>
            <person name="Brown T."/>
            <person name="Cohen L."/>
        </authorList>
    </citation>
    <scope>NUCLEOTIDE SEQUENCE</scope>
    <source>
        <strain evidence="3">CCAP 1951/1</strain>
    </source>
</reference>
<dbReference type="EMBL" id="HBGF01011264">
    <property type="protein sequence ID" value="CAD9101509.1"/>
    <property type="molecule type" value="Transcribed_RNA"/>
</dbReference>
<dbReference type="InterPro" id="IPR017946">
    <property type="entry name" value="PLC-like_Pdiesterase_TIM-brl"/>
</dbReference>
<dbReference type="Gene3D" id="3.20.20.190">
    <property type="entry name" value="Phosphatidylinositol (PI) phosphodiesterase"/>
    <property type="match status" value="1"/>
</dbReference>
<gene>
    <name evidence="3" type="ORF">NDES1114_LOCUS7481</name>
</gene>
<dbReference type="PANTHER" id="PTHR46211">
    <property type="entry name" value="GLYCEROPHOSPHORYL DIESTER PHOSPHODIESTERASE"/>
    <property type="match status" value="1"/>
</dbReference>
<evidence type="ECO:0000259" key="2">
    <source>
        <dbReference type="PROSITE" id="PS51704"/>
    </source>
</evidence>
<dbReference type="GO" id="GO:0008081">
    <property type="term" value="F:phosphoric diester hydrolase activity"/>
    <property type="evidence" value="ECO:0007669"/>
    <property type="project" value="InterPro"/>
</dbReference>
<accession>A0A7S1LDW0</accession>
<evidence type="ECO:0000313" key="3">
    <source>
        <dbReference type="EMBL" id="CAD9101509.1"/>
    </source>
</evidence>
<protein>
    <recommendedName>
        <fullName evidence="2">GP-PDE domain-containing protein</fullName>
    </recommendedName>
</protein>
<sequence length="357" mass="39664">MGCGASSDKKNETAAPGRFHNAWTEGHKRTLVLGHRGGSLKYPENTLEALQDAMAVGADGVEIDVMITKDGKLVAFHDENTERMTGESLVVAESTWEQLSQLRTRESVEYDVETLHYGARFPIPLVEDVLTHFKYPKGKAYEGIAESAKRPFLFNLELKPSTPLTSCDVGPAIAKLVEKLGMADQVVITSFDFAKLRRVEKTVPKLHSGWGYDDDVTKYLSSEPANKWYEEDDEVKKGIDAKQRHPTSGSAAFVQWLIECAAVDRLIGATVVAIEHTLIDDDTVKKFHDKGFAVGSYTLYPYDQAAVQRKLTDKQQLYEESERVLAQLVRRRVNWVETDDAAATVAAVAKLTRGDNA</sequence>
<dbReference type="SUPFAM" id="SSF51695">
    <property type="entry name" value="PLC-like phosphodiesterases"/>
    <property type="match status" value="1"/>
</dbReference>
<dbReference type="PROSITE" id="PS51704">
    <property type="entry name" value="GP_PDE"/>
    <property type="match status" value="1"/>
</dbReference>
<dbReference type="Pfam" id="PF03009">
    <property type="entry name" value="GDPD"/>
    <property type="match status" value="1"/>
</dbReference>
<name>A0A7S1LDW0_NEODS</name>
<dbReference type="AlphaFoldDB" id="A0A7S1LDW0"/>
<dbReference type="InterPro" id="IPR030395">
    <property type="entry name" value="GP_PDE_dom"/>
</dbReference>
<organism evidence="3">
    <name type="scientific">Neobodo designis</name>
    <name type="common">Flagellated protozoan</name>
    <name type="synonym">Bodo designis</name>
    <dbReference type="NCBI Taxonomy" id="312471"/>
    <lineage>
        <taxon>Eukaryota</taxon>
        <taxon>Discoba</taxon>
        <taxon>Euglenozoa</taxon>
        <taxon>Kinetoplastea</taxon>
        <taxon>Metakinetoplastina</taxon>
        <taxon>Neobodonida</taxon>
        <taxon>Neobodo</taxon>
    </lineage>
</organism>
<evidence type="ECO:0000256" key="1">
    <source>
        <dbReference type="SAM" id="MobiDB-lite"/>
    </source>
</evidence>
<feature type="region of interest" description="Disordered" evidence="1">
    <location>
        <begin position="1"/>
        <end position="21"/>
    </location>
</feature>
<dbReference type="PANTHER" id="PTHR46211:SF14">
    <property type="entry name" value="GLYCEROPHOSPHODIESTER PHOSPHODIESTERASE"/>
    <property type="match status" value="1"/>
</dbReference>